<evidence type="ECO:0000256" key="1">
    <source>
        <dbReference type="SAM" id="MobiDB-lite"/>
    </source>
</evidence>
<comment type="caution">
    <text evidence="2">The sequence shown here is derived from an EMBL/GenBank/DDBJ whole genome shotgun (WGS) entry which is preliminary data.</text>
</comment>
<reference evidence="2 3" key="1">
    <citation type="submission" date="2020-05" db="EMBL/GenBank/DDBJ databases">
        <title>Identification and distribution of gene clusters putatively required for synthesis of sphingolipid metabolism inhibitors in phylogenetically diverse species of the filamentous fungus Fusarium.</title>
        <authorList>
            <person name="Kim H.-S."/>
            <person name="Busman M."/>
            <person name="Brown D.W."/>
            <person name="Divon H."/>
            <person name="Uhlig S."/>
            <person name="Proctor R.H."/>
        </authorList>
    </citation>
    <scope>NUCLEOTIDE SEQUENCE [LARGE SCALE GENOMIC DNA]</scope>
    <source>
        <strain evidence="2 3">NRRL 26131</strain>
    </source>
</reference>
<keyword evidence="3" id="KW-1185">Reference proteome</keyword>
<organism evidence="2 3">
    <name type="scientific">Fusarium globosum</name>
    <dbReference type="NCBI Taxonomy" id="78864"/>
    <lineage>
        <taxon>Eukaryota</taxon>
        <taxon>Fungi</taxon>
        <taxon>Dikarya</taxon>
        <taxon>Ascomycota</taxon>
        <taxon>Pezizomycotina</taxon>
        <taxon>Sordariomycetes</taxon>
        <taxon>Hypocreomycetidae</taxon>
        <taxon>Hypocreales</taxon>
        <taxon>Nectriaceae</taxon>
        <taxon>Fusarium</taxon>
        <taxon>Fusarium fujikuroi species complex</taxon>
    </lineage>
</organism>
<feature type="region of interest" description="Disordered" evidence="1">
    <location>
        <begin position="1"/>
        <end position="45"/>
    </location>
</feature>
<gene>
    <name evidence="2" type="ORF">FGLOB1_13409</name>
</gene>
<dbReference type="EMBL" id="JAAQPF010000830">
    <property type="protein sequence ID" value="KAF5696594.1"/>
    <property type="molecule type" value="Genomic_DNA"/>
</dbReference>
<name>A0A8H5XMP2_9HYPO</name>
<dbReference type="Proteomes" id="UP000532311">
    <property type="component" value="Unassembled WGS sequence"/>
</dbReference>
<evidence type="ECO:0000313" key="2">
    <source>
        <dbReference type="EMBL" id="KAF5696594.1"/>
    </source>
</evidence>
<protein>
    <submittedName>
        <fullName evidence="2">Hexamer-binding protein</fullName>
    </submittedName>
</protein>
<sequence>MSDWNNNQGGSAHRNSFGQDDWTSGGQAENTSTSNDGFEVPVGASYRDGAVDTHLSKTEYNDKQKKRAMELYGATFVTVEVYAVIDRDVDDVKEAVGNITYRQLQEA</sequence>
<dbReference type="AlphaFoldDB" id="A0A8H5XMP2"/>
<accession>A0A8H5XMP2</accession>
<feature type="compositionally biased region" description="Polar residues" evidence="1">
    <location>
        <begin position="1"/>
        <end position="36"/>
    </location>
</feature>
<evidence type="ECO:0000313" key="3">
    <source>
        <dbReference type="Proteomes" id="UP000532311"/>
    </source>
</evidence>
<proteinExistence type="predicted"/>